<organism evidence="3 4">
    <name type="scientific">Halteria grandinella</name>
    <dbReference type="NCBI Taxonomy" id="5974"/>
    <lineage>
        <taxon>Eukaryota</taxon>
        <taxon>Sar</taxon>
        <taxon>Alveolata</taxon>
        <taxon>Ciliophora</taxon>
        <taxon>Intramacronucleata</taxon>
        <taxon>Spirotrichea</taxon>
        <taxon>Stichotrichia</taxon>
        <taxon>Sporadotrichida</taxon>
        <taxon>Halteriidae</taxon>
        <taxon>Halteria</taxon>
    </lineage>
</organism>
<name>A0A8J8T1U0_HALGN</name>
<evidence type="ECO:0000256" key="2">
    <source>
        <dbReference type="SAM" id="MobiDB-lite"/>
    </source>
</evidence>
<sequence>MKSSRAQITKPLVVSKPSQQVQQSAKVQQALGNILRPFEGLPESYAQPPDFVPTLSNSPFAKDGTDLEDLFDSPPVITKAQPYQSINALAFKEDADMDFDCLRIRHSDVYGEAAVDVMNMPLTSSETKSISKNDITELENKIKFQERQIDTIRDKHTQVVQQSSNKVDKYFCTVQKENVVRRIKFLDSDFLEGNSSCYKDNNPFLKNTLFDGGSIHHYQTMMQNPSHNKRSSIVGNSSLKKTVYQEDQHFTFQQEETLVDQLEKAMIGMFEMMSMRVTPVIENEETKIQMDHYKSHTMGLVQQLKQRETIALRNKITSSARQSIQEQRGNVLASAIQQAKIAPSQQQAFQTPNKTVFQRQAPVKATHHRQSTHLVCPSHHKLTQLPLTNIKEKQTRLDSVTTRVQQSKTAHKDDHKQSTGKKRSIKEVYKSTERVTDKSPTRVMAESPFQKKRVTGGEHMQLRGRGMLDEMMLA</sequence>
<dbReference type="AlphaFoldDB" id="A0A8J8T1U0"/>
<feature type="compositionally biased region" description="Basic and acidic residues" evidence="2">
    <location>
        <begin position="425"/>
        <end position="440"/>
    </location>
</feature>
<evidence type="ECO:0000256" key="1">
    <source>
        <dbReference type="SAM" id="Coils"/>
    </source>
</evidence>
<keyword evidence="4" id="KW-1185">Reference proteome</keyword>
<evidence type="ECO:0000313" key="4">
    <source>
        <dbReference type="Proteomes" id="UP000785679"/>
    </source>
</evidence>
<accession>A0A8J8T1U0</accession>
<keyword evidence="1" id="KW-0175">Coiled coil</keyword>
<gene>
    <name evidence="3" type="ORF">FGO68_gene17306</name>
</gene>
<evidence type="ECO:0000313" key="3">
    <source>
        <dbReference type="EMBL" id="TNV79127.1"/>
    </source>
</evidence>
<comment type="caution">
    <text evidence="3">The sequence shown here is derived from an EMBL/GenBank/DDBJ whole genome shotgun (WGS) entry which is preliminary data.</text>
</comment>
<protein>
    <submittedName>
        <fullName evidence="3">Uncharacterized protein</fullName>
    </submittedName>
</protein>
<feature type="coiled-coil region" evidence="1">
    <location>
        <begin position="128"/>
        <end position="155"/>
    </location>
</feature>
<dbReference type="Proteomes" id="UP000785679">
    <property type="component" value="Unassembled WGS sequence"/>
</dbReference>
<feature type="compositionally biased region" description="Polar residues" evidence="2">
    <location>
        <begin position="397"/>
        <end position="408"/>
    </location>
</feature>
<proteinExistence type="predicted"/>
<feature type="region of interest" description="Disordered" evidence="2">
    <location>
        <begin position="396"/>
        <end position="442"/>
    </location>
</feature>
<reference evidence="3" key="1">
    <citation type="submission" date="2019-06" db="EMBL/GenBank/DDBJ databases">
        <authorList>
            <person name="Zheng W."/>
        </authorList>
    </citation>
    <scope>NUCLEOTIDE SEQUENCE</scope>
    <source>
        <strain evidence="3">QDHG01</strain>
    </source>
</reference>
<dbReference type="EMBL" id="RRYP01009343">
    <property type="protein sequence ID" value="TNV79127.1"/>
    <property type="molecule type" value="Genomic_DNA"/>
</dbReference>